<feature type="region of interest" description="Disordered" evidence="1">
    <location>
        <begin position="1"/>
        <end position="163"/>
    </location>
</feature>
<feature type="compositionally biased region" description="Basic residues" evidence="1">
    <location>
        <begin position="19"/>
        <end position="28"/>
    </location>
</feature>
<dbReference type="PANTHER" id="PTHR23308">
    <property type="entry name" value="NUCLEAR INHIBITOR OF PROTEIN PHOSPHATASE-1"/>
    <property type="match status" value="1"/>
</dbReference>
<accession>A0A9P4NQF1</accession>
<dbReference type="SUPFAM" id="SSF49879">
    <property type="entry name" value="SMAD/FHA domain"/>
    <property type="match status" value="1"/>
</dbReference>
<dbReference type="Pfam" id="PF00498">
    <property type="entry name" value="FHA"/>
    <property type="match status" value="1"/>
</dbReference>
<protein>
    <submittedName>
        <fullName evidence="3">SMAD/FHA domain-containing protein</fullName>
    </submittedName>
</protein>
<keyword evidence="4" id="KW-1185">Reference proteome</keyword>
<dbReference type="InterPro" id="IPR000253">
    <property type="entry name" value="FHA_dom"/>
</dbReference>
<evidence type="ECO:0000313" key="4">
    <source>
        <dbReference type="Proteomes" id="UP000800235"/>
    </source>
</evidence>
<feature type="compositionally biased region" description="Basic residues" evidence="1">
    <location>
        <begin position="37"/>
        <end position="61"/>
    </location>
</feature>
<feature type="compositionally biased region" description="Basic residues" evidence="1">
    <location>
        <begin position="97"/>
        <end position="121"/>
    </location>
</feature>
<dbReference type="OrthoDB" id="444265at2759"/>
<dbReference type="AlphaFoldDB" id="A0A9P4NQF1"/>
<gene>
    <name evidence="3" type="ORF">EJ08DRAFT_670889</name>
</gene>
<dbReference type="InterPro" id="IPR008984">
    <property type="entry name" value="SMAD_FHA_dom_sf"/>
</dbReference>
<dbReference type="Gene3D" id="2.60.200.20">
    <property type="match status" value="1"/>
</dbReference>
<comment type="caution">
    <text evidence="3">The sequence shown here is derived from an EMBL/GenBank/DDBJ whole genome shotgun (WGS) entry which is preliminary data.</text>
</comment>
<evidence type="ECO:0000313" key="3">
    <source>
        <dbReference type="EMBL" id="KAF2429583.1"/>
    </source>
</evidence>
<reference evidence="3" key="1">
    <citation type="journal article" date="2020" name="Stud. Mycol.">
        <title>101 Dothideomycetes genomes: a test case for predicting lifestyles and emergence of pathogens.</title>
        <authorList>
            <person name="Haridas S."/>
            <person name="Albert R."/>
            <person name="Binder M."/>
            <person name="Bloem J."/>
            <person name="Labutti K."/>
            <person name="Salamov A."/>
            <person name="Andreopoulos B."/>
            <person name="Baker S."/>
            <person name="Barry K."/>
            <person name="Bills G."/>
            <person name="Bluhm B."/>
            <person name="Cannon C."/>
            <person name="Castanera R."/>
            <person name="Culley D."/>
            <person name="Daum C."/>
            <person name="Ezra D."/>
            <person name="Gonzalez J."/>
            <person name="Henrissat B."/>
            <person name="Kuo A."/>
            <person name="Liang C."/>
            <person name="Lipzen A."/>
            <person name="Lutzoni F."/>
            <person name="Magnuson J."/>
            <person name="Mondo S."/>
            <person name="Nolan M."/>
            <person name="Ohm R."/>
            <person name="Pangilinan J."/>
            <person name="Park H.-J."/>
            <person name="Ramirez L."/>
            <person name="Alfaro M."/>
            <person name="Sun H."/>
            <person name="Tritt A."/>
            <person name="Yoshinaga Y."/>
            <person name="Zwiers L.-H."/>
            <person name="Turgeon B."/>
            <person name="Goodwin S."/>
            <person name="Spatafora J."/>
            <person name="Crous P."/>
            <person name="Grigoriev I."/>
        </authorList>
    </citation>
    <scope>NUCLEOTIDE SEQUENCE</scope>
    <source>
        <strain evidence="3">CBS 130266</strain>
    </source>
</reference>
<evidence type="ECO:0000256" key="1">
    <source>
        <dbReference type="SAM" id="MobiDB-lite"/>
    </source>
</evidence>
<name>A0A9P4NQF1_9PEZI</name>
<dbReference type="EMBL" id="MU007045">
    <property type="protein sequence ID" value="KAF2429583.1"/>
    <property type="molecule type" value="Genomic_DNA"/>
</dbReference>
<dbReference type="InterPro" id="IPR050923">
    <property type="entry name" value="Cell_Proc_Reg/RNA_Proc"/>
</dbReference>
<sequence>MSDIVRRRRNDLDSDRQRSRSPYRKAQKSKSGDTYRRSKSRSTSRTRNRRSPSPSPRKRRDSRSASPPRRRRRDRSRSSGSSNRGRRRSLAGDSHSPPRRHRRSPLRSRSPPTRKQRHTRTPSRSPAPRFRKPLPSQDVSFRGERSGNGDEPVAPPVEKQKPNFSTTGLLAKESNTVANTKIILKYSEPPEARKPPSTQPWRIYIFKGAETLSTIPLYTQSCWLVGREAAVADLLVEHPSCSKQHAAIQFRHSVKVNEFGDRKNLVRPYLIDLESANGTLLNGEKIAGSRYVEVRDKDVVKFGLSEREYVFMLPPPE</sequence>
<dbReference type="PROSITE" id="PS50006">
    <property type="entry name" value="FHA_DOMAIN"/>
    <property type="match status" value="1"/>
</dbReference>
<feature type="domain" description="FHA" evidence="2">
    <location>
        <begin position="223"/>
        <end position="286"/>
    </location>
</feature>
<dbReference type="Proteomes" id="UP000800235">
    <property type="component" value="Unassembled WGS sequence"/>
</dbReference>
<dbReference type="SMART" id="SM00240">
    <property type="entry name" value="FHA"/>
    <property type="match status" value="1"/>
</dbReference>
<proteinExistence type="predicted"/>
<organism evidence="3 4">
    <name type="scientific">Tothia fuscella</name>
    <dbReference type="NCBI Taxonomy" id="1048955"/>
    <lineage>
        <taxon>Eukaryota</taxon>
        <taxon>Fungi</taxon>
        <taxon>Dikarya</taxon>
        <taxon>Ascomycota</taxon>
        <taxon>Pezizomycotina</taxon>
        <taxon>Dothideomycetes</taxon>
        <taxon>Pleosporomycetidae</taxon>
        <taxon>Venturiales</taxon>
        <taxon>Cylindrosympodiaceae</taxon>
        <taxon>Tothia</taxon>
    </lineage>
</organism>
<evidence type="ECO:0000259" key="2">
    <source>
        <dbReference type="PROSITE" id="PS50006"/>
    </source>
</evidence>